<dbReference type="AlphaFoldDB" id="A0AAD7LJ57"/>
<dbReference type="CDD" id="cd00052">
    <property type="entry name" value="EH"/>
    <property type="match status" value="2"/>
</dbReference>
<evidence type="ECO:0000313" key="5">
    <source>
        <dbReference type="Proteomes" id="UP001163823"/>
    </source>
</evidence>
<feature type="domain" description="EH" evidence="2">
    <location>
        <begin position="50"/>
        <end position="158"/>
    </location>
</feature>
<feature type="compositionally biased region" description="Low complexity" evidence="1">
    <location>
        <begin position="323"/>
        <end position="338"/>
    </location>
</feature>
<dbReference type="PROSITE" id="PS50222">
    <property type="entry name" value="EF_HAND_2"/>
    <property type="match status" value="2"/>
</dbReference>
<dbReference type="InterPro" id="IPR011992">
    <property type="entry name" value="EF-hand-dom_pair"/>
</dbReference>
<gene>
    <name evidence="4" type="ORF">O6P43_018781</name>
</gene>
<dbReference type="GO" id="GO:0016197">
    <property type="term" value="P:endosomal transport"/>
    <property type="evidence" value="ECO:0007669"/>
    <property type="project" value="TreeGrafter"/>
</dbReference>
<dbReference type="Pfam" id="PF12763">
    <property type="entry name" value="EH"/>
    <property type="match status" value="2"/>
</dbReference>
<reference evidence="4" key="1">
    <citation type="journal article" date="2023" name="Science">
        <title>Elucidation of the pathway for biosynthesis of saponin adjuvants from the soapbark tree.</title>
        <authorList>
            <person name="Reed J."/>
            <person name="Orme A."/>
            <person name="El-Demerdash A."/>
            <person name="Owen C."/>
            <person name="Martin L.B.B."/>
            <person name="Misra R.C."/>
            <person name="Kikuchi S."/>
            <person name="Rejzek M."/>
            <person name="Martin A.C."/>
            <person name="Harkess A."/>
            <person name="Leebens-Mack J."/>
            <person name="Louveau T."/>
            <person name="Stephenson M.J."/>
            <person name="Osbourn A."/>
        </authorList>
    </citation>
    <scope>NUCLEOTIDE SEQUENCE</scope>
    <source>
        <strain evidence="4">S10</strain>
    </source>
</reference>
<organism evidence="4 5">
    <name type="scientific">Quillaja saponaria</name>
    <name type="common">Soap bark tree</name>
    <dbReference type="NCBI Taxonomy" id="32244"/>
    <lineage>
        <taxon>Eukaryota</taxon>
        <taxon>Viridiplantae</taxon>
        <taxon>Streptophyta</taxon>
        <taxon>Embryophyta</taxon>
        <taxon>Tracheophyta</taxon>
        <taxon>Spermatophyta</taxon>
        <taxon>Magnoliopsida</taxon>
        <taxon>eudicotyledons</taxon>
        <taxon>Gunneridae</taxon>
        <taxon>Pentapetalae</taxon>
        <taxon>rosids</taxon>
        <taxon>fabids</taxon>
        <taxon>Fabales</taxon>
        <taxon>Quillajaceae</taxon>
        <taxon>Quillaja</taxon>
    </lineage>
</organism>
<evidence type="ECO:0000259" key="2">
    <source>
        <dbReference type="PROSITE" id="PS50031"/>
    </source>
</evidence>
<dbReference type="PROSITE" id="PS50031">
    <property type="entry name" value="EH"/>
    <property type="match status" value="2"/>
</dbReference>
<sequence>MGNRSFIWIAASTNRIVGVYRSIVCKNHLATYLCTFCVNRFGDYIMAGTSMDQFEAYFRRADLDGDGRISGAEAVGFFQGSNLPKNVLAQIWMHADQAKTGFLGRAEFFNALKLVTVAQSKRDLTTDIVKAALYGPAAAKIPAPQINLAALSPPQSNTMTVAPPPLMGAAAATSSQNFGFRGQGFPSPILNQQYPSQQNQIMRPPQPVPASTASHPPQLIAGPQLSVGGGVVGPNVPNSNISSDWFSRTNMAPTQPRGISPSVPSSTSTLQTPVPAPSQQTAIVSKALVVSGNGFSSNSAFGNDLFSAPLSIPKQEPGGQNYSASSAPTSSAITPVSSGSQPSSKQNALDSLHAFSLQSTSGQFQQAQSSLNRSQQSSAPGSSLLASSGISVGHGNATSDNSHIPWPKMKPSDVQKYTKVFMQVDTDRDGKITGEQARNLFLSWRLPRDVLKQVWDLSDQDNDSMLSLREFCFALYMMEQYREGRPLPPALPSNVLYDETLLSMTGQPKMTYGNAAWAGPGLGQQQGMPGSLPMAPATGLRPPIQGSSPQADDIVQANQQKSRARVLEDSFLNQSDNMELNVANSNGQEATTTGKKVEKTENLILDSKEKMEFYRPKMQELVLYKSRCDNRLNEITERALADKCEAESLSKKYEEKYKQVAEIASKLTIEEAKFRDIQERKTELHQAIVKMEQGGSVDGILQVRADRVQTDLEELMRAVTERCKKNGVDVKSSAIVELPIGWQPEIPEGAAEWDEDWDKFEDEGFVNDLALDVKNVSSKTKPAFIQTEQNFLDDNASHGSSLDTKGNQGNSLSTSDYALESKSAYTHSEDDVDRSPHDSPAGRTAFESLSQDFSDVHFEKSSEADAETHRSFDDSTWGAFDNNDDVDSVWGFNDANTKNSDTEKQRDFFGSDSFGLSPVKTASPHADSIFQTKSPFTFEDSVPGTPLSKFGNSPRYSEAGDHFDNLSRFDSFSMHDARYSSHPEKLTRFDSISSGQDFGYNSESFTRFDSISGSRDFGHNHGRLTGFESTNSTRDFSHSGAFSLDDTDPFGSSGPFKVSSDSETPKRSSDNWSAF</sequence>
<evidence type="ECO:0000259" key="3">
    <source>
        <dbReference type="PROSITE" id="PS50222"/>
    </source>
</evidence>
<feature type="region of interest" description="Disordered" evidence="1">
    <location>
        <begin position="199"/>
        <end position="278"/>
    </location>
</feature>
<feature type="compositionally biased region" description="Basic and acidic residues" evidence="1">
    <location>
        <begin position="827"/>
        <end position="837"/>
    </location>
</feature>
<evidence type="ECO:0000313" key="4">
    <source>
        <dbReference type="EMBL" id="KAJ7957985.1"/>
    </source>
</evidence>
<dbReference type="PANTHER" id="PTHR11216">
    <property type="entry name" value="EH DOMAIN"/>
    <property type="match status" value="1"/>
</dbReference>
<dbReference type="GO" id="GO:0005886">
    <property type="term" value="C:plasma membrane"/>
    <property type="evidence" value="ECO:0007669"/>
    <property type="project" value="TreeGrafter"/>
</dbReference>
<feature type="domain" description="EH" evidence="2">
    <location>
        <begin position="413"/>
        <end position="496"/>
    </location>
</feature>
<name>A0AAD7LJ57_QUISA</name>
<dbReference type="SUPFAM" id="SSF47473">
    <property type="entry name" value="EF-hand"/>
    <property type="match status" value="2"/>
</dbReference>
<feature type="domain" description="EF-hand" evidence="3">
    <location>
        <begin position="412"/>
        <end position="447"/>
    </location>
</feature>
<dbReference type="GO" id="GO:0005509">
    <property type="term" value="F:calcium ion binding"/>
    <property type="evidence" value="ECO:0007669"/>
    <property type="project" value="InterPro"/>
</dbReference>
<feature type="compositionally biased region" description="Low complexity" evidence="1">
    <location>
        <begin position="233"/>
        <end position="243"/>
    </location>
</feature>
<feature type="region of interest" description="Disordered" evidence="1">
    <location>
        <begin position="824"/>
        <end position="844"/>
    </location>
</feature>
<dbReference type="Gene3D" id="1.10.238.10">
    <property type="entry name" value="EF-hand"/>
    <property type="match status" value="2"/>
</dbReference>
<evidence type="ECO:0000256" key="1">
    <source>
        <dbReference type="SAM" id="MobiDB-lite"/>
    </source>
</evidence>
<feature type="compositionally biased region" description="Polar residues" evidence="1">
    <location>
        <begin position="262"/>
        <end position="278"/>
    </location>
</feature>
<feature type="compositionally biased region" description="Low complexity" evidence="1">
    <location>
        <begin position="374"/>
        <end position="391"/>
    </location>
</feature>
<dbReference type="InterPro" id="IPR002048">
    <property type="entry name" value="EF_hand_dom"/>
</dbReference>
<feature type="compositionally biased region" description="Polar residues" evidence="1">
    <location>
        <begin position="339"/>
        <end position="348"/>
    </location>
</feature>
<dbReference type="GO" id="GO:0005737">
    <property type="term" value="C:cytoplasm"/>
    <property type="evidence" value="ECO:0007669"/>
    <property type="project" value="TreeGrafter"/>
</dbReference>
<feature type="region of interest" description="Disordered" evidence="1">
    <location>
        <begin position="1053"/>
        <end position="1075"/>
    </location>
</feature>
<dbReference type="SMART" id="SM00027">
    <property type="entry name" value="EH"/>
    <property type="match status" value="2"/>
</dbReference>
<dbReference type="KEGG" id="qsa:O6P43_018781"/>
<dbReference type="GO" id="GO:0005634">
    <property type="term" value="C:nucleus"/>
    <property type="evidence" value="ECO:0007669"/>
    <property type="project" value="TreeGrafter"/>
</dbReference>
<protein>
    <submittedName>
        <fullName evidence="4">Calcium-binding ef-hand-containing protein</fullName>
    </submittedName>
</protein>
<feature type="region of interest" description="Disordered" evidence="1">
    <location>
        <begin position="795"/>
        <end position="814"/>
    </location>
</feature>
<feature type="compositionally biased region" description="Polar residues" evidence="1">
    <location>
        <begin position="244"/>
        <end position="253"/>
    </location>
</feature>
<dbReference type="PANTHER" id="PTHR11216:SF137">
    <property type="entry name" value="CALCIUM-BINDING EF HAND FAMILY PROTEIN"/>
    <property type="match status" value="1"/>
</dbReference>
<comment type="caution">
    <text evidence="4">The sequence shown here is derived from an EMBL/GenBank/DDBJ whole genome shotgun (WGS) entry which is preliminary data.</text>
</comment>
<feature type="domain" description="EF-hand" evidence="3">
    <location>
        <begin position="49"/>
        <end position="84"/>
    </location>
</feature>
<dbReference type="Proteomes" id="UP001163823">
    <property type="component" value="Chromosome 8"/>
</dbReference>
<dbReference type="GO" id="GO:0006897">
    <property type="term" value="P:endocytosis"/>
    <property type="evidence" value="ECO:0007669"/>
    <property type="project" value="TreeGrafter"/>
</dbReference>
<proteinExistence type="predicted"/>
<dbReference type="SMART" id="SM00054">
    <property type="entry name" value="EFh"/>
    <property type="match status" value="4"/>
</dbReference>
<feature type="region of interest" description="Disordered" evidence="1">
    <location>
        <begin position="311"/>
        <end position="348"/>
    </location>
</feature>
<dbReference type="InterPro" id="IPR000261">
    <property type="entry name" value="EH_dom"/>
</dbReference>
<accession>A0AAD7LJ57</accession>
<feature type="region of interest" description="Disordered" evidence="1">
    <location>
        <begin position="365"/>
        <end position="409"/>
    </location>
</feature>
<keyword evidence="5" id="KW-1185">Reference proteome</keyword>
<dbReference type="EMBL" id="JARAOO010000008">
    <property type="protein sequence ID" value="KAJ7957985.1"/>
    <property type="molecule type" value="Genomic_DNA"/>
</dbReference>